<accession>A0A0K9PLT8</accession>
<sequence length="442" mass="50095">MAVEVMAGICVGRLIAPTYSVRQRFYSASVPLFSPNSSSSIRLMSSWVPFISSFSRILESNRSSYLSIVSAFPPDSNGEKEEEEDFVVVNFYRFVRIDDPMGEVSKQLSFLQGRDIHGRIYLNEQGINAQYSGPKVDALHYVEWLKEDDRFSDMLVQISPSDGHAFPRMKLRYKPSLQEGGISKLPLVDPTKRATPLAPSEWKSRLQAMNTTYKTSSRDNTSNNQRGLILLDVRNGYEWDIGHFKGARRPNVDSFRTTSFGLSELQMEDSDPLAGIDKEHTDVLMYCTGGIRCDVYSIILREKGFQNLYTLKGGVSHYLSSEGPIGWMGNLFVFDSRLSLPPLAYKSETTISEETENGISDDNKTTFARCHLCGYHVHEIRHRNCANPDCNLLFLSCMSCVEKSRGCCCVDCKTAPRLRPVLPGFQRYEKWHIYRDIGVQNL</sequence>
<protein>
    <submittedName>
        <fullName evidence="2">Rhodanese-like domain-containing protein 8, chloroplastic</fullName>
    </submittedName>
</protein>
<reference evidence="3" key="1">
    <citation type="journal article" date="2016" name="Nature">
        <title>The genome of the seagrass Zostera marina reveals angiosperm adaptation to the sea.</title>
        <authorList>
            <person name="Olsen J.L."/>
            <person name="Rouze P."/>
            <person name="Verhelst B."/>
            <person name="Lin Y.-C."/>
            <person name="Bayer T."/>
            <person name="Collen J."/>
            <person name="Dattolo E."/>
            <person name="De Paoli E."/>
            <person name="Dittami S."/>
            <person name="Maumus F."/>
            <person name="Michel G."/>
            <person name="Kersting A."/>
            <person name="Lauritano C."/>
            <person name="Lohaus R."/>
            <person name="Toepel M."/>
            <person name="Tonon T."/>
            <person name="Vanneste K."/>
            <person name="Amirebrahimi M."/>
            <person name="Brakel J."/>
            <person name="Bostroem C."/>
            <person name="Chovatia M."/>
            <person name="Grimwood J."/>
            <person name="Jenkins J.W."/>
            <person name="Jueterbock A."/>
            <person name="Mraz A."/>
            <person name="Stam W.T."/>
            <person name="Tice H."/>
            <person name="Bornberg-Bauer E."/>
            <person name="Green P.J."/>
            <person name="Pearson G.A."/>
            <person name="Procaccini G."/>
            <person name="Duarte C.M."/>
            <person name="Schmutz J."/>
            <person name="Reusch T.B.H."/>
            <person name="Van de Peer Y."/>
        </authorList>
    </citation>
    <scope>NUCLEOTIDE SEQUENCE [LARGE SCALE GENOMIC DNA]</scope>
    <source>
        <strain evidence="3">cv. Finnish</strain>
    </source>
</reference>
<dbReference type="PROSITE" id="PS50206">
    <property type="entry name" value="RHODANESE_3"/>
    <property type="match status" value="1"/>
</dbReference>
<dbReference type="SUPFAM" id="SSF52821">
    <property type="entry name" value="Rhodanese/Cell cycle control phosphatase"/>
    <property type="match status" value="1"/>
</dbReference>
<dbReference type="InterPro" id="IPR001763">
    <property type="entry name" value="Rhodanese-like_dom"/>
</dbReference>
<gene>
    <name evidence="2" type="ORF">ZOSMA_202G00150</name>
</gene>
<feature type="domain" description="Rhodanese" evidence="1">
    <location>
        <begin position="224"/>
        <end position="327"/>
    </location>
</feature>
<dbReference type="Pfam" id="PF00581">
    <property type="entry name" value="Rhodanese"/>
    <property type="match status" value="1"/>
</dbReference>
<proteinExistence type="predicted"/>
<dbReference type="PANTHER" id="PTHR43268:SF3">
    <property type="entry name" value="RHODANESE-LIKE DOMAIN-CONTAINING PROTEIN 7-RELATED"/>
    <property type="match status" value="1"/>
</dbReference>
<dbReference type="Gene3D" id="3.40.250.10">
    <property type="entry name" value="Rhodanese-like domain"/>
    <property type="match status" value="1"/>
</dbReference>
<dbReference type="Gene3D" id="3.30.70.100">
    <property type="match status" value="1"/>
</dbReference>
<keyword evidence="3" id="KW-1185">Reference proteome</keyword>
<name>A0A0K9PLT8_ZOSMR</name>
<evidence type="ECO:0000313" key="3">
    <source>
        <dbReference type="Proteomes" id="UP000036987"/>
    </source>
</evidence>
<dbReference type="InterPro" id="IPR040503">
    <property type="entry name" value="TRHO_N"/>
</dbReference>
<dbReference type="Proteomes" id="UP000036987">
    <property type="component" value="Unassembled WGS sequence"/>
</dbReference>
<dbReference type="AlphaFoldDB" id="A0A0K9PLT8"/>
<dbReference type="InterPro" id="IPR022111">
    <property type="entry name" value="Rhodanese_C"/>
</dbReference>
<dbReference type="Pfam" id="PF17773">
    <property type="entry name" value="UPF0176_N"/>
    <property type="match status" value="1"/>
</dbReference>
<dbReference type="Pfam" id="PF12368">
    <property type="entry name" value="Rhodanese_C"/>
    <property type="match status" value="1"/>
</dbReference>
<comment type="caution">
    <text evidence="2">The sequence shown here is derived from an EMBL/GenBank/DDBJ whole genome shotgun (WGS) entry which is preliminary data.</text>
</comment>
<evidence type="ECO:0000313" key="2">
    <source>
        <dbReference type="EMBL" id="KMZ69929.1"/>
    </source>
</evidence>
<dbReference type="PANTHER" id="PTHR43268">
    <property type="entry name" value="THIOSULFATE SULFURTRANSFERASE/RHODANESE-LIKE DOMAIN-CONTAINING PROTEIN 2"/>
    <property type="match status" value="1"/>
</dbReference>
<dbReference type="InterPro" id="IPR036873">
    <property type="entry name" value="Rhodanese-like_dom_sf"/>
</dbReference>
<evidence type="ECO:0000259" key="1">
    <source>
        <dbReference type="PROSITE" id="PS50206"/>
    </source>
</evidence>
<dbReference type="OrthoDB" id="25002at2759"/>
<dbReference type="CDD" id="cd01518">
    <property type="entry name" value="RHOD_YceA"/>
    <property type="match status" value="1"/>
</dbReference>
<dbReference type="STRING" id="29655.A0A0K9PLT8"/>
<dbReference type="InterPro" id="IPR020936">
    <property type="entry name" value="TrhO"/>
</dbReference>
<dbReference type="EMBL" id="LFYR01000736">
    <property type="protein sequence ID" value="KMZ69929.1"/>
    <property type="molecule type" value="Genomic_DNA"/>
</dbReference>
<organism evidence="2 3">
    <name type="scientific">Zostera marina</name>
    <name type="common">Eelgrass</name>
    <dbReference type="NCBI Taxonomy" id="29655"/>
    <lineage>
        <taxon>Eukaryota</taxon>
        <taxon>Viridiplantae</taxon>
        <taxon>Streptophyta</taxon>
        <taxon>Embryophyta</taxon>
        <taxon>Tracheophyta</taxon>
        <taxon>Spermatophyta</taxon>
        <taxon>Magnoliopsida</taxon>
        <taxon>Liliopsida</taxon>
        <taxon>Zosteraceae</taxon>
        <taxon>Zostera</taxon>
    </lineage>
</organism>
<dbReference type="OMA" id="ECKEKLW"/>
<dbReference type="SMART" id="SM00450">
    <property type="entry name" value="RHOD"/>
    <property type="match status" value="1"/>
</dbReference>